<reference evidence="5" key="1">
    <citation type="submission" date="2021-02" db="EMBL/GenBank/DDBJ databases">
        <authorList>
            <person name="Nowell W R."/>
        </authorList>
    </citation>
    <scope>NUCLEOTIDE SEQUENCE</scope>
</reference>
<evidence type="ECO:0000313" key="4">
    <source>
        <dbReference type="EMBL" id="CAF1109305.1"/>
    </source>
</evidence>
<dbReference type="EMBL" id="CAJOAX010000251">
    <property type="protein sequence ID" value="CAF3549908.1"/>
    <property type="molecule type" value="Genomic_DNA"/>
</dbReference>
<evidence type="ECO:0000313" key="3">
    <source>
        <dbReference type="EMBL" id="CAF1037546.1"/>
    </source>
</evidence>
<dbReference type="Proteomes" id="UP000663864">
    <property type="component" value="Unassembled WGS sequence"/>
</dbReference>
<sequence length="258" mass="30917">MSNSSHTFAQFLCAKFTCLSSSSSGDEHRVRNKRRKCRTLKYTSFEQLPNELLLELFDYFTLFDIYTIFYGLNTRFNQLIAFSCIRGFAIHSIRENNLYLKCILPDIPPWQINTLKLWHNSSYEQLLNKFPINLYYVHTLILKRLKNLSFHQCRELLKHFKCLETLSMIDFHTAKVDWLDDNNWKNLIDIDLPHLRYLDVRISVIYHKQIYDDDKDNIIYSFTSRYGRPTYRLYTGSLLKRDPILEICLTIDQVFPLR</sequence>
<evidence type="ECO:0000313" key="7">
    <source>
        <dbReference type="EMBL" id="CAF4040143.1"/>
    </source>
</evidence>
<dbReference type="EMBL" id="CAJNOU010000323">
    <property type="protein sequence ID" value="CAF0958832.1"/>
    <property type="molecule type" value="Genomic_DNA"/>
</dbReference>
<accession>A0A818K700</accession>
<comment type="caution">
    <text evidence="5">The sequence shown here is derived from an EMBL/GenBank/DDBJ whole genome shotgun (WGS) entry which is preliminary data.</text>
</comment>
<evidence type="ECO:0000313" key="1">
    <source>
        <dbReference type="EMBL" id="CAF0948862.1"/>
    </source>
</evidence>
<dbReference type="EMBL" id="CAJNOL010000230">
    <property type="protein sequence ID" value="CAF0948862.1"/>
    <property type="molecule type" value="Genomic_DNA"/>
</dbReference>
<evidence type="ECO:0008006" key="10">
    <source>
        <dbReference type="Google" id="ProtNLM"/>
    </source>
</evidence>
<proteinExistence type="predicted"/>
<dbReference type="Proteomes" id="UP000663870">
    <property type="component" value="Unassembled WGS sequence"/>
</dbReference>
<dbReference type="EMBL" id="CAJNOT010000918">
    <property type="protein sequence ID" value="CAF1109305.1"/>
    <property type="molecule type" value="Genomic_DNA"/>
</dbReference>
<evidence type="ECO:0000313" key="2">
    <source>
        <dbReference type="EMBL" id="CAF0958832.1"/>
    </source>
</evidence>
<dbReference type="Proteomes" id="UP000663882">
    <property type="component" value="Unassembled WGS sequence"/>
</dbReference>
<dbReference type="Proteomes" id="UP000663889">
    <property type="component" value="Unassembled WGS sequence"/>
</dbReference>
<name>A0A818K700_9BILA</name>
<gene>
    <name evidence="7" type="ORF">FNK824_LOCUS28130</name>
    <name evidence="6" type="ORF">JBS370_LOCUS20274</name>
    <name evidence="1" type="ORF">JXQ802_LOCUS11571</name>
    <name evidence="5" type="ORF">OTI717_LOCUS4247</name>
    <name evidence="3" type="ORF">RFH988_LOCUS16042</name>
    <name evidence="2" type="ORF">SEV965_LOCUS8652</name>
    <name evidence="4" type="ORF">ZHD862_LOCUS18022</name>
</gene>
<dbReference type="Proteomes" id="UP000663823">
    <property type="component" value="Unassembled WGS sequence"/>
</dbReference>
<dbReference type="Proteomes" id="UP000663874">
    <property type="component" value="Unassembled WGS sequence"/>
</dbReference>
<protein>
    <recommendedName>
        <fullName evidence="10">F-box domain-containing protein</fullName>
    </recommendedName>
</protein>
<dbReference type="Proteomes" id="UP000663836">
    <property type="component" value="Unassembled WGS sequence"/>
</dbReference>
<evidence type="ECO:0000313" key="9">
    <source>
        <dbReference type="Proteomes" id="UP000663870"/>
    </source>
</evidence>
<dbReference type="EMBL" id="CAJNOO010000804">
    <property type="protein sequence ID" value="CAF1037546.1"/>
    <property type="molecule type" value="Genomic_DNA"/>
</dbReference>
<dbReference type="AlphaFoldDB" id="A0A818K700"/>
<organism evidence="5 8">
    <name type="scientific">Rotaria sordida</name>
    <dbReference type="NCBI Taxonomy" id="392033"/>
    <lineage>
        <taxon>Eukaryota</taxon>
        <taxon>Metazoa</taxon>
        <taxon>Spiralia</taxon>
        <taxon>Gnathifera</taxon>
        <taxon>Rotifera</taxon>
        <taxon>Eurotatoria</taxon>
        <taxon>Bdelloidea</taxon>
        <taxon>Philodinida</taxon>
        <taxon>Philodinidae</taxon>
        <taxon>Rotaria</taxon>
    </lineage>
</organism>
<evidence type="ECO:0000313" key="6">
    <source>
        <dbReference type="EMBL" id="CAF3889245.1"/>
    </source>
</evidence>
<evidence type="ECO:0000313" key="5">
    <source>
        <dbReference type="EMBL" id="CAF3549908.1"/>
    </source>
</evidence>
<dbReference type="EMBL" id="CAJOBE010007577">
    <property type="protein sequence ID" value="CAF4040143.1"/>
    <property type="molecule type" value="Genomic_DNA"/>
</dbReference>
<dbReference type="OrthoDB" id="9994636at2759"/>
<keyword evidence="9" id="KW-1185">Reference proteome</keyword>
<dbReference type="EMBL" id="CAJOBD010002534">
    <property type="protein sequence ID" value="CAF3889245.1"/>
    <property type="molecule type" value="Genomic_DNA"/>
</dbReference>
<evidence type="ECO:0000313" key="8">
    <source>
        <dbReference type="Proteomes" id="UP000663823"/>
    </source>
</evidence>